<feature type="transmembrane region" description="Helical" evidence="1">
    <location>
        <begin position="26"/>
        <end position="46"/>
    </location>
</feature>
<keyword evidence="1" id="KW-0812">Transmembrane</keyword>
<gene>
    <name evidence="2" type="ORF">S01H1_68479</name>
</gene>
<evidence type="ECO:0000256" key="1">
    <source>
        <dbReference type="SAM" id="Phobius"/>
    </source>
</evidence>
<proteinExistence type="predicted"/>
<dbReference type="EMBL" id="BARS01045417">
    <property type="protein sequence ID" value="GAG32443.1"/>
    <property type="molecule type" value="Genomic_DNA"/>
</dbReference>
<evidence type="ECO:0000313" key="2">
    <source>
        <dbReference type="EMBL" id="GAG32443.1"/>
    </source>
</evidence>
<feature type="non-terminal residue" evidence="2">
    <location>
        <position position="120"/>
    </location>
</feature>
<organism evidence="2">
    <name type="scientific">marine sediment metagenome</name>
    <dbReference type="NCBI Taxonomy" id="412755"/>
    <lineage>
        <taxon>unclassified sequences</taxon>
        <taxon>metagenomes</taxon>
        <taxon>ecological metagenomes</taxon>
    </lineage>
</organism>
<comment type="caution">
    <text evidence="2">The sequence shown here is derived from an EMBL/GenBank/DDBJ whole genome shotgun (WGS) entry which is preliminary data.</text>
</comment>
<sequence>MRMATVFDVPSAVIGSFGIRLFMPGVAAGTVGMAIAAVPVVLFVVLHRTVLRWKLKRARFLGDYAVTGRRALLFGMTRGFTSLPHDSALRWQERSLLGNHGVGFRYPGMRGFRFGCLRRE</sequence>
<keyword evidence="1" id="KW-0472">Membrane</keyword>
<accession>X0X701</accession>
<name>X0X701_9ZZZZ</name>
<dbReference type="AlphaFoldDB" id="X0X701"/>
<reference evidence="2" key="1">
    <citation type="journal article" date="2014" name="Front. Microbiol.">
        <title>High frequency of phylogenetically diverse reductive dehalogenase-homologous genes in deep subseafloor sedimentary metagenomes.</title>
        <authorList>
            <person name="Kawai M."/>
            <person name="Futagami T."/>
            <person name="Toyoda A."/>
            <person name="Takaki Y."/>
            <person name="Nishi S."/>
            <person name="Hori S."/>
            <person name="Arai W."/>
            <person name="Tsubouchi T."/>
            <person name="Morono Y."/>
            <person name="Uchiyama I."/>
            <person name="Ito T."/>
            <person name="Fujiyama A."/>
            <person name="Inagaki F."/>
            <person name="Takami H."/>
        </authorList>
    </citation>
    <scope>NUCLEOTIDE SEQUENCE</scope>
    <source>
        <strain evidence="2">Expedition CK06-06</strain>
    </source>
</reference>
<protein>
    <submittedName>
        <fullName evidence="2">Uncharacterized protein</fullName>
    </submittedName>
</protein>
<keyword evidence="1" id="KW-1133">Transmembrane helix</keyword>